<dbReference type="SUPFAM" id="SSF50998">
    <property type="entry name" value="Quinoprotein alcohol dehydrogenase-like"/>
    <property type="match status" value="1"/>
</dbReference>
<reference evidence="3 4" key="1">
    <citation type="submission" date="2020-10" db="EMBL/GenBank/DDBJ databases">
        <title>Wide distribution of Phycisphaera-like planctomycetes from WD2101 soil group in peatlands and genome analysis of the first cultivated representative.</title>
        <authorList>
            <person name="Dedysh S.N."/>
            <person name="Beletsky A.V."/>
            <person name="Ivanova A."/>
            <person name="Kulichevskaya I.S."/>
            <person name="Suzina N.E."/>
            <person name="Philippov D.A."/>
            <person name="Rakitin A.L."/>
            <person name="Mardanov A.V."/>
            <person name="Ravin N.V."/>
        </authorList>
    </citation>
    <scope>NUCLEOTIDE SEQUENCE [LARGE SCALE GENOMIC DNA]</scope>
    <source>
        <strain evidence="3 4">M1803</strain>
    </source>
</reference>
<keyword evidence="1" id="KW-0732">Signal</keyword>
<sequence length="432" mass="45774">MTAHTLASSWKRRLVRSAAVLSVAAMTSVVVAADWSQYRGPKADGRSDEAGVASGFAKAKIAWKIPVGEGFGTFAVAGDAAYLFQDRQSRETLVAYNAKTGKEVWARPVDQTITDRQGGSNPRSTPAIDGDNVYVLSVNLKLASFDAKTGKQNWVKDVKAEMGGQDLKWGSAASPVIDDNRIYVAGGGAGKSMAAFDKKTGDVLWAVGNEKITHASPVPATIHGVKQVIFFMQSGLVSLAADSGKELWKAQFPFKVSTAASPIVGTGEDADIVYCSAGYDVGTAAFKIGKSGEAFSAQQLYFLKQENKEGHNVHHWSTPVYHEGHIYGIFGFKDFAGGKGGGAPVGCLELKTGQIKWRQPGFGSGGGTIFVDGHILVQGDAGKLALVEATPAGFKQKASTQIPGEKFWCAAIVANGKIYTRSKTEAVCIELK</sequence>
<dbReference type="InterPro" id="IPR015943">
    <property type="entry name" value="WD40/YVTN_repeat-like_dom_sf"/>
</dbReference>
<evidence type="ECO:0000259" key="2">
    <source>
        <dbReference type="Pfam" id="PF13360"/>
    </source>
</evidence>
<feature type="domain" description="Pyrrolo-quinoline quinone repeat" evidence="2">
    <location>
        <begin position="90"/>
        <end position="286"/>
    </location>
</feature>
<dbReference type="EMBL" id="CP063458">
    <property type="protein sequence ID" value="QOV89336.1"/>
    <property type="molecule type" value="Genomic_DNA"/>
</dbReference>
<evidence type="ECO:0000313" key="4">
    <source>
        <dbReference type="Proteomes" id="UP000593765"/>
    </source>
</evidence>
<proteinExistence type="predicted"/>
<keyword evidence="4" id="KW-1185">Reference proteome</keyword>
<organism evidence="3 4">
    <name type="scientific">Humisphaera borealis</name>
    <dbReference type="NCBI Taxonomy" id="2807512"/>
    <lineage>
        <taxon>Bacteria</taxon>
        <taxon>Pseudomonadati</taxon>
        <taxon>Planctomycetota</taxon>
        <taxon>Phycisphaerae</taxon>
        <taxon>Tepidisphaerales</taxon>
        <taxon>Tepidisphaeraceae</taxon>
        <taxon>Humisphaera</taxon>
    </lineage>
</organism>
<evidence type="ECO:0000313" key="3">
    <source>
        <dbReference type="EMBL" id="QOV89336.1"/>
    </source>
</evidence>
<dbReference type="Pfam" id="PF13360">
    <property type="entry name" value="PQQ_2"/>
    <property type="match status" value="1"/>
</dbReference>
<feature type="signal peptide" evidence="1">
    <location>
        <begin position="1"/>
        <end position="32"/>
    </location>
</feature>
<dbReference type="SMART" id="SM00564">
    <property type="entry name" value="PQQ"/>
    <property type="match status" value="3"/>
</dbReference>
<evidence type="ECO:0000256" key="1">
    <source>
        <dbReference type="SAM" id="SignalP"/>
    </source>
</evidence>
<dbReference type="PANTHER" id="PTHR34512">
    <property type="entry name" value="CELL SURFACE PROTEIN"/>
    <property type="match status" value="1"/>
</dbReference>
<dbReference type="KEGG" id="hbs:IPV69_24530"/>
<dbReference type="RefSeq" id="WP_206292367.1">
    <property type="nucleotide sequence ID" value="NZ_CP063458.1"/>
</dbReference>
<protein>
    <submittedName>
        <fullName evidence="3">PQQ-binding-like beta-propeller repeat protein</fullName>
    </submittedName>
</protein>
<dbReference type="InterPro" id="IPR011047">
    <property type="entry name" value="Quinoprotein_ADH-like_sf"/>
</dbReference>
<name>A0A7M2WV46_9BACT</name>
<dbReference type="InterPro" id="IPR018391">
    <property type="entry name" value="PQQ_b-propeller_rpt"/>
</dbReference>
<dbReference type="AlphaFoldDB" id="A0A7M2WV46"/>
<feature type="chain" id="PRO_5034010789" evidence="1">
    <location>
        <begin position="33"/>
        <end position="432"/>
    </location>
</feature>
<accession>A0A7M2WV46</accession>
<dbReference type="InterPro" id="IPR002372">
    <property type="entry name" value="PQQ_rpt_dom"/>
</dbReference>
<gene>
    <name evidence="3" type="ORF">IPV69_24530</name>
</gene>
<dbReference type="PANTHER" id="PTHR34512:SF30">
    <property type="entry name" value="OUTER MEMBRANE PROTEIN ASSEMBLY FACTOR BAMB"/>
    <property type="match status" value="1"/>
</dbReference>
<dbReference type="Proteomes" id="UP000593765">
    <property type="component" value="Chromosome"/>
</dbReference>
<dbReference type="Gene3D" id="2.130.10.10">
    <property type="entry name" value="YVTN repeat-like/Quinoprotein amine dehydrogenase"/>
    <property type="match status" value="2"/>
</dbReference>